<dbReference type="PANTHER" id="PTHR38733">
    <property type="entry name" value="PROTEIN MCRC"/>
    <property type="match status" value="1"/>
</dbReference>
<reference evidence="1" key="1">
    <citation type="journal article" date="2015" name="Nature">
        <title>Complex archaea that bridge the gap between prokaryotes and eukaryotes.</title>
        <authorList>
            <person name="Spang A."/>
            <person name="Saw J.H."/>
            <person name="Jorgensen S.L."/>
            <person name="Zaremba-Niedzwiedzka K."/>
            <person name="Martijn J."/>
            <person name="Lind A.E."/>
            <person name="van Eijk R."/>
            <person name="Schleper C."/>
            <person name="Guy L."/>
            <person name="Ettema T.J."/>
        </authorList>
    </citation>
    <scope>NUCLEOTIDE SEQUENCE</scope>
</reference>
<dbReference type="Pfam" id="PF10117">
    <property type="entry name" value="McrBC"/>
    <property type="match status" value="1"/>
</dbReference>
<dbReference type="PANTHER" id="PTHR38733:SF1">
    <property type="entry name" value="TYPE IV METHYL-DIRECTED RESTRICTION ENZYME ECOKMCRBC"/>
    <property type="match status" value="1"/>
</dbReference>
<proteinExistence type="predicted"/>
<gene>
    <name evidence="1" type="ORF">LCGC14_0849700</name>
</gene>
<evidence type="ECO:0000313" key="1">
    <source>
        <dbReference type="EMBL" id="KKN28882.1"/>
    </source>
</evidence>
<evidence type="ECO:0008006" key="2">
    <source>
        <dbReference type="Google" id="ProtNLM"/>
    </source>
</evidence>
<sequence>MKIVRNLIILSEYESVTFEELRKELSNSFKDIDSEKEVLSIINQITLINKKLGIKIIKLLWDKLKATQYVGFIRLRNFVIQIIPKIFQSDDSKNLEFLTYMIEYLNKQIISMKNLDIGLIDSVKGNLFEYYIYLFVKSLRDFLKSEILKTYVKIKKNDTKFKGKLIISQQIKLNYNKEWKYYCQYDKFTLDNLFNQIIKYVLLLLKIQISVLNIKRYIKEILNYLDDVSYKFITLQDFESLQFDRMNMNYKPFIDFCKLIIMQSTINFNTSNLHLFYFVFDMNRLFEAFLSEFIRKNISKLNINSEYKLQEVQIQHILGRLFNNFGLKCDLLIDYQRNGDISTLLLDFKYKLLSSEKKKLGLSQSDFYQMFAYSQSTNRKFQNIILLYPKSELEKINFNETYEHFIKLDKKIKIFIKSIDLEMIFGRKTRSERENLLVIALNQVLNII</sequence>
<dbReference type="EMBL" id="LAZR01002527">
    <property type="protein sequence ID" value="KKN28882.1"/>
    <property type="molecule type" value="Genomic_DNA"/>
</dbReference>
<dbReference type="AlphaFoldDB" id="A0A0F9PVY6"/>
<protein>
    <recommendedName>
        <fullName evidence="2">Restriction endonuclease</fullName>
    </recommendedName>
</protein>
<accession>A0A0F9PVY6</accession>
<name>A0A0F9PVY6_9ZZZZ</name>
<dbReference type="InterPro" id="IPR019292">
    <property type="entry name" value="McrC"/>
</dbReference>
<comment type="caution">
    <text evidence="1">The sequence shown here is derived from an EMBL/GenBank/DDBJ whole genome shotgun (WGS) entry which is preliminary data.</text>
</comment>
<organism evidence="1">
    <name type="scientific">marine sediment metagenome</name>
    <dbReference type="NCBI Taxonomy" id="412755"/>
    <lineage>
        <taxon>unclassified sequences</taxon>
        <taxon>metagenomes</taxon>
        <taxon>ecological metagenomes</taxon>
    </lineage>
</organism>